<reference evidence="5 6" key="1">
    <citation type="submission" date="2016-10" db="EMBL/GenBank/DDBJ databases">
        <authorList>
            <person name="de Groot N.N."/>
        </authorList>
    </citation>
    <scope>NUCLEOTIDE SEQUENCE [LARGE SCALE GENOMIC DNA]</scope>
    <source>
        <strain evidence="5 6">DSM 2179</strain>
    </source>
</reference>
<dbReference type="AlphaFoldDB" id="A0A1H6ZQJ2"/>
<dbReference type="Pfam" id="PF07729">
    <property type="entry name" value="FCD"/>
    <property type="match status" value="1"/>
</dbReference>
<dbReference type="SUPFAM" id="SSF48008">
    <property type="entry name" value="GntR ligand-binding domain-like"/>
    <property type="match status" value="1"/>
</dbReference>
<dbReference type="SUPFAM" id="SSF46785">
    <property type="entry name" value="Winged helix' DNA-binding domain"/>
    <property type="match status" value="1"/>
</dbReference>
<evidence type="ECO:0000256" key="1">
    <source>
        <dbReference type="ARBA" id="ARBA00023015"/>
    </source>
</evidence>
<dbReference type="SMART" id="SM00345">
    <property type="entry name" value="HTH_GNTR"/>
    <property type="match status" value="1"/>
</dbReference>
<dbReference type="GO" id="GO:0003677">
    <property type="term" value="F:DNA binding"/>
    <property type="evidence" value="ECO:0007669"/>
    <property type="project" value="UniProtKB-KW"/>
</dbReference>
<keyword evidence="1" id="KW-0805">Transcription regulation</keyword>
<dbReference type="InterPro" id="IPR036388">
    <property type="entry name" value="WH-like_DNA-bd_sf"/>
</dbReference>
<dbReference type="InterPro" id="IPR011711">
    <property type="entry name" value="GntR_C"/>
</dbReference>
<name>A0A1H6ZQJ2_9FIRM</name>
<keyword evidence="6" id="KW-1185">Reference proteome</keyword>
<dbReference type="PANTHER" id="PTHR43537">
    <property type="entry name" value="TRANSCRIPTIONAL REGULATOR, GNTR FAMILY"/>
    <property type="match status" value="1"/>
</dbReference>
<feature type="domain" description="HTH gntR-type" evidence="4">
    <location>
        <begin position="19"/>
        <end position="86"/>
    </location>
</feature>
<evidence type="ECO:0000313" key="5">
    <source>
        <dbReference type="EMBL" id="SEJ51992.1"/>
    </source>
</evidence>
<dbReference type="EMBL" id="FNZK01000009">
    <property type="protein sequence ID" value="SEJ51992.1"/>
    <property type="molecule type" value="Genomic_DNA"/>
</dbReference>
<protein>
    <submittedName>
        <fullName evidence="5">DNA-binding transcriptional regulator, GntR family</fullName>
    </submittedName>
</protein>
<dbReference type="GO" id="GO:0003700">
    <property type="term" value="F:DNA-binding transcription factor activity"/>
    <property type="evidence" value="ECO:0007669"/>
    <property type="project" value="InterPro"/>
</dbReference>
<dbReference type="SMART" id="SM00895">
    <property type="entry name" value="FCD"/>
    <property type="match status" value="1"/>
</dbReference>
<gene>
    <name evidence="5" type="ORF">SAMN05660742_10995</name>
</gene>
<dbReference type="CDD" id="cd07377">
    <property type="entry name" value="WHTH_GntR"/>
    <property type="match status" value="1"/>
</dbReference>
<dbReference type="Pfam" id="PF00392">
    <property type="entry name" value="GntR"/>
    <property type="match status" value="1"/>
</dbReference>
<dbReference type="InterPro" id="IPR036390">
    <property type="entry name" value="WH_DNA-bd_sf"/>
</dbReference>
<dbReference type="Gene3D" id="1.10.10.10">
    <property type="entry name" value="Winged helix-like DNA-binding domain superfamily/Winged helix DNA-binding domain"/>
    <property type="match status" value="1"/>
</dbReference>
<dbReference type="STRING" id="84035.SAMN05660742_10995"/>
<sequence length="235" mass="27374">MIYGAMQMNFIISDKLTQESIREYAYRLVSTNILNLNLVPGTALSEQDISVQLNISRTPVREAFIRLAQEDLLDILPQRGTYVAKIDLQQVAEARFLREVMEHAIIKIACRDFPEDALFNLKICLKKQENCVIKEDFDGFFDLDWSMHGIIFNACNKSRIWQIITQMSMNYSRVRILNLKNGQYELPKLFHQHKQLIDAIETKDYGLGEKIIAIHINKVILDIEDLKKIYIGYFI</sequence>
<dbReference type="PROSITE" id="PS50949">
    <property type="entry name" value="HTH_GNTR"/>
    <property type="match status" value="1"/>
</dbReference>
<evidence type="ECO:0000256" key="2">
    <source>
        <dbReference type="ARBA" id="ARBA00023125"/>
    </source>
</evidence>
<evidence type="ECO:0000313" key="6">
    <source>
        <dbReference type="Proteomes" id="UP000199662"/>
    </source>
</evidence>
<dbReference type="InterPro" id="IPR008920">
    <property type="entry name" value="TF_FadR/GntR_C"/>
</dbReference>
<accession>A0A1H6ZQJ2</accession>
<proteinExistence type="predicted"/>
<evidence type="ECO:0000259" key="4">
    <source>
        <dbReference type="PROSITE" id="PS50949"/>
    </source>
</evidence>
<evidence type="ECO:0000256" key="3">
    <source>
        <dbReference type="ARBA" id="ARBA00023163"/>
    </source>
</evidence>
<organism evidence="5 6">
    <name type="scientific">Propionispira arboris</name>
    <dbReference type="NCBI Taxonomy" id="84035"/>
    <lineage>
        <taxon>Bacteria</taxon>
        <taxon>Bacillati</taxon>
        <taxon>Bacillota</taxon>
        <taxon>Negativicutes</taxon>
        <taxon>Selenomonadales</taxon>
        <taxon>Selenomonadaceae</taxon>
        <taxon>Propionispira</taxon>
    </lineage>
</organism>
<keyword evidence="3" id="KW-0804">Transcription</keyword>
<dbReference type="Proteomes" id="UP000199662">
    <property type="component" value="Unassembled WGS sequence"/>
</dbReference>
<keyword evidence="2 5" id="KW-0238">DNA-binding</keyword>
<dbReference type="Gene3D" id="1.20.120.530">
    <property type="entry name" value="GntR ligand-binding domain-like"/>
    <property type="match status" value="1"/>
</dbReference>
<dbReference type="PANTHER" id="PTHR43537:SF6">
    <property type="entry name" value="HTH-TYPE TRANSCRIPTIONAL REPRESSOR RSPR"/>
    <property type="match status" value="1"/>
</dbReference>
<dbReference type="InterPro" id="IPR000524">
    <property type="entry name" value="Tscrpt_reg_HTH_GntR"/>
</dbReference>